<dbReference type="GO" id="GO:0006508">
    <property type="term" value="P:proteolysis"/>
    <property type="evidence" value="ECO:0007669"/>
    <property type="project" value="UniProtKB-KW"/>
</dbReference>
<feature type="active site" description="Nucleophile" evidence="5">
    <location>
        <position position="195"/>
    </location>
</feature>
<gene>
    <name evidence="8" type="ORF">C7377_0319</name>
</gene>
<feature type="site" description="Cleavage; by autolysis" evidence="7">
    <location>
        <begin position="194"/>
        <end position="195"/>
    </location>
</feature>
<evidence type="ECO:0000313" key="8">
    <source>
        <dbReference type="EMBL" id="PVX52024.1"/>
    </source>
</evidence>
<dbReference type="Pfam" id="PF01112">
    <property type="entry name" value="Asparaginase_2"/>
    <property type="match status" value="1"/>
</dbReference>
<dbReference type="SUPFAM" id="SSF56235">
    <property type="entry name" value="N-terminal nucleophile aminohydrolases (Ntn hydrolases)"/>
    <property type="match status" value="1"/>
</dbReference>
<dbReference type="EMBL" id="QENZ01000003">
    <property type="protein sequence ID" value="PVX52024.1"/>
    <property type="molecule type" value="Genomic_DNA"/>
</dbReference>
<evidence type="ECO:0000256" key="4">
    <source>
        <dbReference type="ARBA" id="ARBA00069124"/>
    </source>
</evidence>
<sequence>MKNILQLFILFSALLFSSCQKDKNKPPVEKVNDWAIALHGGAGAMQPENYTEEQIQEFKTELGKALAIGENILKNGGSSLDAVEKVVNHLEDCPLFNAGKGAVFTNDGKNELDAAIMSGIDLQAGAVAGVGDIKNPISAARKVMEASPHVMMIGKGASLFAEKNGIAIVDSSYFYTEKRFQSLQKALERDKKMGTVGCVAKDKKGNLAAATSTGGMTNKRYGRVGDVPIIGAGTYANNKTCAVSATGHGEYFIRYTVAHDISALMGYKGLSLEEAADEVVQKKLVEVNGEGGIISVDKKGNVHLSFNSSGMFRAFSTSNGERGIAIFKED</sequence>
<feature type="binding site" evidence="6">
    <location>
        <begin position="246"/>
        <end position="249"/>
    </location>
    <ligand>
        <name>substrate</name>
    </ligand>
</feature>
<dbReference type="InterPro" id="IPR000246">
    <property type="entry name" value="Peptidase_T2"/>
</dbReference>
<dbReference type="OrthoDB" id="9780217at2"/>
<reference evidence="8 9" key="1">
    <citation type="submission" date="2018-05" db="EMBL/GenBank/DDBJ databases">
        <title>Genomic Encyclopedia of Type Strains, Phase IV (KMG-IV): sequencing the most valuable type-strain genomes for metagenomic binning, comparative biology and taxonomic classification.</title>
        <authorList>
            <person name="Goeker M."/>
        </authorList>
    </citation>
    <scope>NUCLEOTIDE SEQUENCE [LARGE SCALE GENOMIC DNA]</scope>
    <source>
        <strain evidence="8 9">DSM 28579</strain>
    </source>
</reference>
<comment type="caution">
    <text evidence="8">The sequence shown here is derived from an EMBL/GenBank/DDBJ whole genome shotgun (WGS) entry which is preliminary data.</text>
</comment>
<keyword evidence="2" id="KW-0378">Hydrolase</keyword>
<dbReference type="InterPro" id="IPR029055">
    <property type="entry name" value="Ntn_hydrolases_N"/>
</dbReference>
<dbReference type="PANTHER" id="PTHR10188:SF6">
    <property type="entry name" value="N(4)-(BETA-N-ACETYLGLUCOSAMINYL)-L-ASPARAGINASE"/>
    <property type="match status" value="1"/>
</dbReference>
<dbReference type="FunFam" id="3.60.20.30:FF:000001">
    <property type="entry name" value="Isoaspartyl peptidase/L-asparaginase"/>
    <property type="match status" value="1"/>
</dbReference>
<proteinExistence type="predicted"/>
<keyword evidence="3" id="KW-0068">Autocatalytic cleavage</keyword>
<keyword evidence="9" id="KW-1185">Reference proteome</keyword>
<dbReference type="GO" id="GO:0008233">
    <property type="term" value="F:peptidase activity"/>
    <property type="evidence" value="ECO:0007669"/>
    <property type="project" value="UniProtKB-KW"/>
</dbReference>
<dbReference type="PANTHER" id="PTHR10188">
    <property type="entry name" value="L-ASPARAGINASE"/>
    <property type="match status" value="1"/>
</dbReference>
<dbReference type="Gene3D" id="3.60.20.30">
    <property type="entry name" value="(Glycosyl)asparaginase"/>
    <property type="match status" value="1"/>
</dbReference>
<organism evidence="8 9">
    <name type="scientific">Balneicella halophila</name>
    <dbReference type="NCBI Taxonomy" id="1537566"/>
    <lineage>
        <taxon>Bacteria</taxon>
        <taxon>Pseudomonadati</taxon>
        <taxon>Bacteroidota</taxon>
        <taxon>Bacteroidia</taxon>
        <taxon>Bacteroidales</taxon>
        <taxon>Balneicellaceae</taxon>
        <taxon>Balneicella</taxon>
    </lineage>
</organism>
<dbReference type="RefSeq" id="WP_116495586.1">
    <property type="nucleotide sequence ID" value="NZ_QENZ01000003.1"/>
</dbReference>
<evidence type="ECO:0000313" key="9">
    <source>
        <dbReference type="Proteomes" id="UP000251835"/>
    </source>
</evidence>
<dbReference type="AlphaFoldDB" id="A0A7L4USP4"/>
<evidence type="ECO:0000256" key="2">
    <source>
        <dbReference type="ARBA" id="ARBA00022801"/>
    </source>
</evidence>
<evidence type="ECO:0000256" key="6">
    <source>
        <dbReference type="PIRSR" id="PIRSR600246-2"/>
    </source>
</evidence>
<protein>
    <recommendedName>
        <fullName evidence="4">Isoaspartyl peptidase</fullName>
    </recommendedName>
</protein>
<evidence type="ECO:0000256" key="7">
    <source>
        <dbReference type="PIRSR" id="PIRSR600246-3"/>
    </source>
</evidence>
<name>A0A7L4USP4_BALHA</name>
<evidence type="ECO:0000256" key="3">
    <source>
        <dbReference type="ARBA" id="ARBA00022813"/>
    </source>
</evidence>
<dbReference type="GO" id="GO:0016811">
    <property type="term" value="F:hydrolase activity, acting on carbon-nitrogen (but not peptide) bonds, in linear amides"/>
    <property type="evidence" value="ECO:0007669"/>
    <property type="project" value="UniProtKB-ARBA"/>
</dbReference>
<evidence type="ECO:0000256" key="1">
    <source>
        <dbReference type="ARBA" id="ARBA00022670"/>
    </source>
</evidence>
<evidence type="ECO:0000256" key="5">
    <source>
        <dbReference type="PIRSR" id="PIRSR600246-1"/>
    </source>
</evidence>
<dbReference type="Proteomes" id="UP000251835">
    <property type="component" value="Unassembled WGS sequence"/>
</dbReference>
<accession>A0A7L4USP4</accession>
<dbReference type="PROSITE" id="PS51257">
    <property type="entry name" value="PROKAR_LIPOPROTEIN"/>
    <property type="match status" value="1"/>
</dbReference>
<feature type="binding site" evidence="6">
    <location>
        <begin position="223"/>
        <end position="226"/>
    </location>
    <ligand>
        <name>substrate</name>
    </ligand>
</feature>
<keyword evidence="1" id="KW-0645">Protease</keyword>
<dbReference type="CDD" id="cd04701">
    <property type="entry name" value="Asparaginase_2"/>
    <property type="match status" value="1"/>
</dbReference>